<comment type="caution">
    <text evidence="1">The sequence shown here is derived from an EMBL/GenBank/DDBJ whole genome shotgun (WGS) entry which is preliminary data.</text>
</comment>
<gene>
    <name evidence="1" type="ORF">DHETER_LOCUS5045</name>
</gene>
<sequence length="127" mass="15203">TPKQIAKPFERKYNYQNYDAIEEYYKEKTLYLEDKSMYEVMETLLSQVLKASFQQGGQKKRDYSIDVTRTNAMMITEKRELTQLYSECYYIYLPKDLLGGTCPECFKEMQEKLTDIQKKEAKIKLEK</sequence>
<reference evidence="1" key="1">
    <citation type="submission" date="2021-06" db="EMBL/GenBank/DDBJ databases">
        <authorList>
            <person name="Kallberg Y."/>
            <person name="Tangrot J."/>
            <person name="Rosling A."/>
        </authorList>
    </citation>
    <scope>NUCLEOTIDE SEQUENCE</scope>
    <source>
        <strain evidence="1">IL203A</strain>
    </source>
</reference>
<feature type="non-terminal residue" evidence="1">
    <location>
        <position position="1"/>
    </location>
</feature>
<evidence type="ECO:0000313" key="2">
    <source>
        <dbReference type="Proteomes" id="UP000789702"/>
    </source>
</evidence>
<dbReference type="EMBL" id="CAJVPU010005377">
    <property type="protein sequence ID" value="CAG8546860.1"/>
    <property type="molecule type" value="Genomic_DNA"/>
</dbReference>
<evidence type="ECO:0000313" key="1">
    <source>
        <dbReference type="EMBL" id="CAG8546860.1"/>
    </source>
</evidence>
<organism evidence="1 2">
    <name type="scientific">Dentiscutata heterogama</name>
    <dbReference type="NCBI Taxonomy" id="1316150"/>
    <lineage>
        <taxon>Eukaryota</taxon>
        <taxon>Fungi</taxon>
        <taxon>Fungi incertae sedis</taxon>
        <taxon>Mucoromycota</taxon>
        <taxon>Glomeromycotina</taxon>
        <taxon>Glomeromycetes</taxon>
        <taxon>Diversisporales</taxon>
        <taxon>Gigasporaceae</taxon>
        <taxon>Dentiscutata</taxon>
    </lineage>
</organism>
<name>A0ACA9LX54_9GLOM</name>
<dbReference type="Proteomes" id="UP000789702">
    <property type="component" value="Unassembled WGS sequence"/>
</dbReference>
<keyword evidence="2" id="KW-1185">Reference proteome</keyword>
<proteinExistence type="predicted"/>
<protein>
    <submittedName>
        <fullName evidence="1">13232_t:CDS:1</fullName>
    </submittedName>
</protein>
<accession>A0ACA9LX54</accession>